<comment type="caution">
    <text evidence="1">The sequence shown here is derived from an EMBL/GenBank/DDBJ whole genome shotgun (WGS) entry which is preliminary data.</text>
</comment>
<dbReference type="Proteomes" id="UP001168552">
    <property type="component" value="Unassembled WGS sequence"/>
</dbReference>
<name>A0ABT8F980_9BACT</name>
<keyword evidence="2" id="KW-1185">Reference proteome</keyword>
<reference evidence="1" key="1">
    <citation type="submission" date="2023-06" db="EMBL/GenBank/DDBJ databases">
        <title>Cytophagales bacterium Strain LB-30, isolated from soil.</title>
        <authorList>
            <person name="Liu B."/>
        </authorList>
    </citation>
    <scope>NUCLEOTIDE SEQUENCE</scope>
    <source>
        <strain evidence="1">LB-30</strain>
    </source>
</reference>
<dbReference type="InterPro" id="IPR025591">
    <property type="entry name" value="RloB"/>
</dbReference>
<evidence type="ECO:0000313" key="2">
    <source>
        <dbReference type="Proteomes" id="UP001168552"/>
    </source>
</evidence>
<dbReference type="EMBL" id="JAUHJS010000011">
    <property type="protein sequence ID" value="MDN4167038.1"/>
    <property type="molecule type" value="Genomic_DNA"/>
</dbReference>
<organism evidence="1 2">
    <name type="scientific">Shiella aurantiaca</name>
    <dbReference type="NCBI Taxonomy" id="3058365"/>
    <lineage>
        <taxon>Bacteria</taxon>
        <taxon>Pseudomonadati</taxon>
        <taxon>Bacteroidota</taxon>
        <taxon>Cytophagia</taxon>
        <taxon>Cytophagales</taxon>
        <taxon>Shiellaceae</taxon>
        <taxon>Shiella</taxon>
    </lineage>
</organism>
<protein>
    <submittedName>
        <fullName evidence="1">RloB family protein</fullName>
    </submittedName>
</protein>
<evidence type="ECO:0000313" key="1">
    <source>
        <dbReference type="EMBL" id="MDN4167038.1"/>
    </source>
</evidence>
<sequence length="184" mass="21327">MKRNKRVSKGKEIRPTFFVFCEGETEEQYVCFLRGKYRLPVMVKSKIIGNRITEKYINNYKKDKQTHPKDKNFLLYDLDAPGIFDRLSGISNSILLVSNPCIEFWFLLHVKEQRGEINTVDCLNALKKHQRDYQKSILCADLLEKLTTGQTKATHRAKTLNSPSNPSTTVFRLIEELEAVKALE</sequence>
<gene>
    <name evidence="1" type="ORF">QWY31_16120</name>
</gene>
<dbReference type="RefSeq" id="WP_320005577.1">
    <property type="nucleotide sequence ID" value="NZ_JAUHJS010000011.1"/>
</dbReference>
<proteinExistence type="predicted"/>
<dbReference type="Pfam" id="PF13707">
    <property type="entry name" value="RloB"/>
    <property type="match status" value="1"/>
</dbReference>
<accession>A0ABT8F980</accession>